<proteinExistence type="inferred from homology"/>
<keyword evidence="14" id="KW-1185">Reference proteome</keyword>
<dbReference type="GO" id="GO:0005743">
    <property type="term" value="C:mitochondrial inner membrane"/>
    <property type="evidence" value="ECO:0007669"/>
    <property type="project" value="UniProtKB-SubCell"/>
</dbReference>
<sequence>MAVSFVQRRLMSHSSLQKWAYNLAGFNKLGLWRDDLLYEDSDVKEALRRLPQKYIDERNYRILRATQLSIQKSVLPKEQWTKLEEDVLYLTPYVNDVIKEREEREEWNKTH</sequence>
<gene>
    <name evidence="13" type="ORF">ILUMI_08407</name>
</gene>
<comment type="subunit">
    <text evidence="11">Component of the ubiquinol-cytochrome c oxidoreductase (cytochrome b-c1 complex, complex III, CIII), a multisubunit enzyme composed of 11 subunits. The complex is composed of 3 respiratory subunits cytochrome b, cytochrome c1 and Rieske protein UQCRFS1, 2 core protein subunits UQCRC1/QCR1 and UQCRC2/QCR2, and 6 low-molecular weight protein subunits UQCRH/QCR6, UQCRB/QCR7, UQCRQ/QCR8, UQCR10/QCR9, UQCR11/QCR10 and subunit 9, the cleavage product of Rieske protein UQCRFS1. The complex exists as an obligatory dimer and forms supercomplexes (SCs) in the inner mitochondrial membrane with NADH-ubiquinone oxidoreductase (complex I, CI) and cytochrome c oxidase (complex IV, CIV), resulting in different assemblies (supercomplex SCI(1)III(2)IV(1) and megacomplex MCI(2)III(2)IV(2)).</text>
</comment>
<comment type="caution">
    <text evidence="13">The sequence shown here is derived from an EMBL/GenBank/DDBJ whole genome shotgun (WGS) entry which is preliminary data.</text>
</comment>
<dbReference type="OrthoDB" id="425749at2759"/>
<dbReference type="GO" id="GO:0006122">
    <property type="term" value="P:mitochondrial electron transport, ubiquinol to cytochrome c"/>
    <property type="evidence" value="ECO:0007669"/>
    <property type="project" value="InterPro"/>
</dbReference>
<dbReference type="FunFam" id="1.10.1090.10:FF:000001">
    <property type="entry name" value="Cytochrome b-c1 complex subunit 7"/>
    <property type="match status" value="1"/>
</dbReference>
<name>A0A8K0D5R2_IGNLU</name>
<dbReference type="EMBL" id="VTPC01003929">
    <property type="protein sequence ID" value="KAF2897776.1"/>
    <property type="molecule type" value="Genomic_DNA"/>
</dbReference>
<protein>
    <recommendedName>
        <fullName evidence="3 12">Cytochrome b-c1 complex subunit 7</fullName>
    </recommendedName>
</protein>
<evidence type="ECO:0000256" key="3">
    <source>
        <dbReference type="ARBA" id="ARBA00016323"/>
    </source>
</evidence>
<keyword evidence="5 12" id="KW-0679">Respiratory chain</keyword>
<dbReference type="AlphaFoldDB" id="A0A8K0D5R2"/>
<reference evidence="13" key="1">
    <citation type="submission" date="2019-08" db="EMBL/GenBank/DDBJ databases">
        <title>The genome of the North American firefly Photinus pyralis.</title>
        <authorList>
            <consortium name="Photinus pyralis genome working group"/>
            <person name="Fallon T.R."/>
            <person name="Sander Lower S.E."/>
            <person name="Weng J.-K."/>
        </authorList>
    </citation>
    <scope>NUCLEOTIDE SEQUENCE</scope>
    <source>
        <strain evidence="13">TRF0915ILg1</strain>
        <tissue evidence="13">Whole body</tissue>
    </source>
</reference>
<evidence type="ECO:0000256" key="1">
    <source>
        <dbReference type="ARBA" id="ARBA00004443"/>
    </source>
</evidence>
<evidence type="ECO:0000256" key="7">
    <source>
        <dbReference type="ARBA" id="ARBA00022982"/>
    </source>
</evidence>
<accession>A0A8K0D5R2</accession>
<organism evidence="13 14">
    <name type="scientific">Ignelater luminosus</name>
    <name type="common">Cucubano</name>
    <name type="synonym">Pyrophorus luminosus</name>
    <dbReference type="NCBI Taxonomy" id="2038154"/>
    <lineage>
        <taxon>Eukaryota</taxon>
        <taxon>Metazoa</taxon>
        <taxon>Ecdysozoa</taxon>
        <taxon>Arthropoda</taxon>
        <taxon>Hexapoda</taxon>
        <taxon>Insecta</taxon>
        <taxon>Pterygota</taxon>
        <taxon>Neoptera</taxon>
        <taxon>Endopterygota</taxon>
        <taxon>Coleoptera</taxon>
        <taxon>Polyphaga</taxon>
        <taxon>Elateriformia</taxon>
        <taxon>Elateroidea</taxon>
        <taxon>Elateridae</taxon>
        <taxon>Agrypninae</taxon>
        <taxon>Pyrophorini</taxon>
        <taxon>Ignelater</taxon>
    </lineage>
</organism>
<dbReference type="GO" id="GO:0045275">
    <property type="term" value="C:respiratory chain complex III"/>
    <property type="evidence" value="ECO:0007669"/>
    <property type="project" value="InterPro"/>
</dbReference>
<dbReference type="InterPro" id="IPR003197">
    <property type="entry name" value="QCR7"/>
</dbReference>
<evidence type="ECO:0000256" key="9">
    <source>
        <dbReference type="ARBA" id="ARBA00023136"/>
    </source>
</evidence>
<evidence type="ECO:0000256" key="8">
    <source>
        <dbReference type="ARBA" id="ARBA00023128"/>
    </source>
</evidence>
<dbReference type="SUPFAM" id="SSF81524">
    <property type="entry name" value="14 kDa protein of cytochrome bc1 complex (Ubiquinol-cytochrome c reductase)"/>
    <property type="match status" value="1"/>
</dbReference>
<evidence type="ECO:0000256" key="10">
    <source>
        <dbReference type="ARBA" id="ARBA00038521"/>
    </source>
</evidence>
<keyword evidence="4 12" id="KW-0813">Transport</keyword>
<comment type="subunit">
    <text evidence="10">Component of the ubiquinol-cytochrome c oxidoreductase (cytochrome b-c1 complex, complex III, CIII), a multisubunit enzyme composed of 3 respiratory subunits cytochrome b, cytochrome c1 and Rieske protein, 2 core protein subunits, and additional low-molecular weight protein subunits. The complex exists as an obligatory dimer and forms supercomplexes (SCs) in the inner mitochondrial membrane with cytochrome c oxidase (complex IV, CIV).</text>
</comment>
<keyword evidence="9 12" id="KW-0472">Membrane</keyword>
<dbReference type="Proteomes" id="UP000801492">
    <property type="component" value="Unassembled WGS sequence"/>
</dbReference>
<evidence type="ECO:0000313" key="14">
    <source>
        <dbReference type="Proteomes" id="UP000801492"/>
    </source>
</evidence>
<dbReference type="Pfam" id="PF02271">
    <property type="entry name" value="UCR_14kD"/>
    <property type="match status" value="1"/>
</dbReference>
<keyword evidence="6 12" id="KW-0999">Mitochondrion inner membrane</keyword>
<evidence type="ECO:0000256" key="6">
    <source>
        <dbReference type="ARBA" id="ARBA00022792"/>
    </source>
</evidence>
<evidence type="ECO:0000256" key="2">
    <source>
        <dbReference type="ARBA" id="ARBA00008554"/>
    </source>
</evidence>
<dbReference type="PIRSF" id="PIRSF000022">
    <property type="entry name" value="Bc1_14K"/>
    <property type="match status" value="1"/>
</dbReference>
<comment type="subcellular location">
    <subcellularLocation>
        <location evidence="1">Mitochondrion inner membrane</location>
        <topology evidence="1">Peripheral membrane protein</topology>
        <orientation evidence="1">Matrix side</orientation>
    </subcellularLocation>
</comment>
<keyword evidence="7 12" id="KW-0249">Electron transport</keyword>
<evidence type="ECO:0000313" key="13">
    <source>
        <dbReference type="EMBL" id="KAF2897776.1"/>
    </source>
</evidence>
<evidence type="ECO:0000256" key="4">
    <source>
        <dbReference type="ARBA" id="ARBA00022448"/>
    </source>
</evidence>
<dbReference type="PANTHER" id="PTHR12022">
    <property type="entry name" value="UBIQUINOL-CYTOCHROME C REDUCTASE COMPLEX 14 KD PROTEIN"/>
    <property type="match status" value="1"/>
</dbReference>
<dbReference type="PANTHER" id="PTHR12022:SF0">
    <property type="entry name" value="CYTOCHROME B-C1 COMPLEX SUBUNIT 7"/>
    <property type="match status" value="1"/>
</dbReference>
<keyword evidence="8 12" id="KW-0496">Mitochondrion</keyword>
<evidence type="ECO:0000256" key="11">
    <source>
        <dbReference type="ARBA" id="ARBA00046393"/>
    </source>
</evidence>
<dbReference type="Gene3D" id="1.10.1090.10">
    <property type="entry name" value="Cytochrome b-c1 complex subunit 7"/>
    <property type="match status" value="1"/>
</dbReference>
<dbReference type="InterPro" id="IPR036544">
    <property type="entry name" value="QCR7_sf"/>
</dbReference>
<evidence type="ECO:0000256" key="12">
    <source>
        <dbReference type="PIRNR" id="PIRNR000022"/>
    </source>
</evidence>
<comment type="function">
    <text evidence="12">Component of the ubiquinol-cytochrome c oxidoreductase, a multisubunit transmembrane complex that is part of the mitochondrial electron transport chain which drives oxidative phosphorylation.</text>
</comment>
<comment type="similarity">
    <text evidence="2 12">Belongs to the UQCRB/QCR7 family.</text>
</comment>
<evidence type="ECO:0000256" key="5">
    <source>
        <dbReference type="ARBA" id="ARBA00022660"/>
    </source>
</evidence>